<keyword evidence="3" id="KW-1185">Reference proteome</keyword>
<evidence type="ECO:0000313" key="2">
    <source>
        <dbReference type="EMBL" id="KAJ0400899.1"/>
    </source>
</evidence>
<feature type="compositionally biased region" description="Acidic residues" evidence="1">
    <location>
        <begin position="176"/>
        <end position="193"/>
    </location>
</feature>
<dbReference type="AlphaFoldDB" id="A0AAD5QAQ4"/>
<organism evidence="2 3">
    <name type="scientific">Pythium insidiosum</name>
    <name type="common">Pythiosis disease agent</name>
    <dbReference type="NCBI Taxonomy" id="114742"/>
    <lineage>
        <taxon>Eukaryota</taxon>
        <taxon>Sar</taxon>
        <taxon>Stramenopiles</taxon>
        <taxon>Oomycota</taxon>
        <taxon>Peronosporomycetes</taxon>
        <taxon>Pythiales</taxon>
        <taxon>Pythiaceae</taxon>
        <taxon>Pythium</taxon>
    </lineage>
</organism>
<protein>
    <submittedName>
        <fullName evidence="2">Uncharacterized protein</fullName>
    </submittedName>
</protein>
<reference evidence="2" key="1">
    <citation type="submission" date="2021-12" db="EMBL/GenBank/DDBJ databases">
        <title>Prjna785345.</title>
        <authorList>
            <person name="Rujirawat T."/>
            <person name="Krajaejun T."/>
        </authorList>
    </citation>
    <scope>NUCLEOTIDE SEQUENCE</scope>
    <source>
        <strain evidence="2">Pi057C3</strain>
    </source>
</reference>
<name>A0AAD5QAQ4_PYTIN</name>
<evidence type="ECO:0000256" key="1">
    <source>
        <dbReference type="SAM" id="MobiDB-lite"/>
    </source>
</evidence>
<dbReference type="EMBL" id="JAKCXM010000143">
    <property type="protein sequence ID" value="KAJ0400899.1"/>
    <property type="molecule type" value="Genomic_DNA"/>
</dbReference>
<proteinExistence type="predicted"/>
<feature type="region of interest" description="Disordered" evidence="1">
    <location>
        <begin position="174"/>
        <end position="221"/>
    </location>
</feature>
<accession>A0AAD5QAQ4</accession>
<feature type="region of interest" description="Disordered" evidence="1">
    <location>
        <begin position="1"/>
        <end position="27"/>
    </location>
</feature>
<comment type="caution">
    <text evidence="2">The sequence shown here is derived from an EMBL/GenBank/DDBJ whole genome shotgun (WGS) entry which is preliminary data.</text>
</comment>
<dbReference type="Proteomes" id="UP001209570">
    <property type="component" value="Unassembled WGS sequence"/>
</dbReference>
<feature type="compositionally biased region" description="Basic residues" evidence="1">
    <location>
        <begin position="198"/>
        <end position="214"/>
    </location>
</feature>
<gene>
    <name evidence="2" type="ORF">P43SY_004511</name>
</gene>
<feature type="compositionally biased region" description="Basic and acidic residues" evidence="1">
    <location>
        <begin position="14"/>
        <end position="26"/>
    </location>
</feature>
<sequence>MLVHRTALTTTRRSTHEALEPDDRRAPPHGRWLSLNCRNLRKFGPRLQVRRRQRRTTATRLLTEDVERVRETIRALDERLALLDSISLTRRQNAETAVVSVLRTYYHHMQRGFHPRAVPYDQQTTQPFLRCVFTPDVRCQDFSGIDMFFQQWEFVTKFHAGVTMRNDTIHVLSAEDVGDESSDDEQVDEETEDEDHHHQRQQPPHHRRRRGERRRAREDADPRVTYVIKTAGTTTCRISRDTLVHFFPHVLQDETLVQTLVGKEYEYGFTMIFHVNEAGRVFQFESQIDLATGLLSLLQDPFVTVKMIESSQWTKAGNLRGTALREEQVEIQNGVIT</sequence>
<evidence type="ECO:0000313" key="3">
    <source>
        <dbReference type="Proteomes" id="UP001209570"/>
    </source>
</evidence>